<sequence length="100" mass="11271">VAKPANLPAHSLPLIPACQRTKMKVILVCTSKSTQFHLNILFRQKHPVPPLKIVTFQYPLLQIQLSSTKPCQLPFSVHYQKVDTGRRPCSTEVSKQSHTV</sequence>
<evidence type="ECO:0000313" key="1">
    <source>
        <dbReference type="EMBL" id="CEK75402.1"/>
    </source>
</evidence>
<protein>
    <submittedName>
        <fullName evidence="1">Uncharacterized protein</fullName>
    </submittedName>
</protein>
<proteinExistence type="predicted"/>
<dbReference type="EMBL" id="HACG01028537">
    <property type="protein sequence ID" value="CEK75402.1"/>
    <property type="molecule type" value="Transcribed_RNA"/>
</dbReference>
<gene>
    <name evidence="1" type="primary">ORF95369</name>
</gene>
<dbReference type="AlphaFoldDB" id="A0A0B7A446"/>
<organism evidence="1">
    <name type="scientific">Arion vulgaris</name>
    <dbReference type="NCBI Taxonomy" id="1028688"/>
    <lineage>
        <taxon>Eukaryota</taxon>
        <taxon>Metazoa</taxon>
        <taxon>Spiralia</taxon>
        <taxon>Lophotrochozoa</taxon>
        <taxon>Mollusca</taxon>
        <taxon>Gastropoda</taxon>
        <taxon>Heterobranchia</taxon>
        <taxon>Euthyneura</taxon>
        <taxon>Panpulmonata</taxon>
        <taxon>Eupulmonata</taxon>
        <taxon>Stylommatophora</taxon>
        <taxon>Helicina</taxon>
        <taxon>Arionoidea</taxon>
        <taxon>Arionidae</taxon>
        <taxon>Arion</taxon>
    </lineage>
</organism>
<feature type="non-terminal residue" evidence="1">
    <location>
        <position position="1"/>
    </location>
</feature>
<accession>A0A0B7A446</accession>
<reference evidence="1" key="1">
    <citation type="submission" date="2014-12" db="EMBL/GenBank/DDBJ databases">
        <title>Insight into the proteome of Arion vulgaris.</title>
        <authorList>
            <person name="Aradska J."/>
            <person name="Bulat T."/>
            <person name="Smidak R."/>
            <person name="Sarate P."/>
            <person name="Gangsoo J."/>
            <person name="Sialana F."/>
            <person name="Bilban M."/>
            <person name="Lubec G."/>
        </authorList>
    </citation>
    <scope>NUCLEOTIDE SEQUENCE</scope>
    <source>
        <tissue evidence="1">Skin</tissue>
    </source>
</reference>
<name>A0A0B7A446_9EUPU</name>